<dbReference type="EMBL" id="CP002691">
    <property type="protein sequence ID" value="AEE49720.1"/>
    <property type="molecule type" value="Genomic_DNA"/>
</dbReference>
<dbReference type="InterPro" id="IPR050708">
    <property type="entry name" value="T6SS_VgrG/RHS"/>
</dbReference>
<dbReference type="STRING" id="760192.Halhy_1835"/>
<dbReference type="NCBIfam" id="TIGR03696">
    <property type="entry name" value="Rhs_assc_core"/>
    <property type="match status" value="1"/>
</dbReference>
<dbReference type="eggNOG" id="COG3209">
    <property type="taxonomic scope" value="Bacteria"/>
</dbReference>
<evidence type="ECO:0000313" key="3">
    <source>
        <dbReference type="Proteomes" id="UP000008461"/>
    </source>
</evidence>
<dbReference type="InterPro" id="IPR023346">
    <property type="entry name" value="Lysozyme-like_dom_sf"/>
</dbReference>
<dbReference type="Gene3D" id="2.180.10.10">
    <property type="entry name" value="RHS repeat-associated core"/>
    <property type="match status" value="1"/>
</dbReference>
<protein>
    <submittedName>
        <fullName evidence="2">RHS repeat-associated core domain protein</fullName>
    </submittedName>
</protein>
<dbReference type="OrthoDB" id="976756at2"/>
<evidence type="ECO:0000313" key="2">
    <source>
        <dbReference type="EMBL" id="AEE49720.1"/>
    </source>
</evidence>
<accession>F4L403</accession>
<dbReference type="InterPro" id="IPR022385">
    <property type="entry name" value="Rhs_assc_core"/>
</dbReference>
<gene>
    <name evidence="2" type="ordered locus">Halhy_1835</name>
</gene>
<evidence type="ECO:0000259" key="1">
    <source>
        <dbReference type="Pfam" id="PF20041"/>
    </source>
</evidence>
<dbReference type="PANTHER" id="PTHR32305">
    <property type="match status" value="1"/>
</dbReference>
<dbReference type="Pfam" id="PF20041">
    <property type="entry name" value="DUF6443"/>
    <property type="match status" value="1"/>
</dbReference>
<dbReference type="Proteomes" id="UP000008461">
    <property type="component" value="Chromosome"/>
</dbReference>
<organism evidence="2 3">
    <name type="scientific">Haliscomenobacter hydrossis (strain ATCC 27775 / DSM 1100 / LMG 10767 / O)</name>
    <dbReference type="NCBI Taxonomy" id="760192"/>
    <lineage>
        <taxon>Bacteria</taxon>
        <taxon>Pseudomonadati</taxon>
        <taxon>Bacteroidota</taxon>
        <taxon>Saprospiria</taxon>
        <taxon>Saprospirales</taxon>
        <taxon>Haliscomenobacteraceae</taxon>
        <taxon>Haliscomenobacter</taxon>
    </lineage>
</organism>
<proteinExistence type="predicted"/>
<dbReference type="KEGG" id="hhy:Halhy_1835"/>
<dbReference type="HOGENOM" id="CLU_231715_0_0_10"/>
<sequence length="2170" mass="241494">MKTKPSFIIYILGLLFGLPSLFFAQPANKYIQDVSMPSPSAASLGKYGEVPVSYFTGVPNISIPIHTLQEGPLSLPISVSYHASGVKVAEPASWVGTGWNLNTGGMISRTVLNIKDEEAGKGYYVVGAGLQYNSSDITEALNGTKDSEPDIFSFNFLGYSGKFSFDAVANTWRIVPKQDVRIEHGNNFEHFKITLPDGTVGYFGKTPGGQIAYEYTDPALLGGDRYLSGWYLLRIETHDAKYAITFNYAQDKYSFRSPATMAYYKSAGSTPGSFCSSSGITEPTPDQIQQTYYYTNKMDGLRLSSIKTSTEKLEFIAVTTRTDLGTYGATPPKRLDTIKLKTDTLNASFCMKWAFSYDYFMDNYSNQCNALASDPHCQRLKLTQIKEQSCDGAQQKSPYSFEYEGSTVSVNGQNKQFLPNALSKATDHWGFYNGVHSNNTKLVNIPLTTLNFGSFGVESYGQSNRNTDESQIKAGVLKKIIYPTGGHTSFTYEANDYQELITNYTREYLINEKDELTNCEYATNACCSSQTDMGTITFEANHNFAADSFRLEIIDTECSSTQFCYAGPVSVAIEVRNNVTNALLKTYNFGLAPGAAEGVIEDALTQLYNGFGQSTYKLVLCASGGKGTFSVFRSSPNNQYVNTKIGGLRIKEIRSHDAVSSTTNDIIKTYQYQSSGSSNSSGKLFFKPIYGYALNHSFEASAYNYFYFQDVSVVPMGSYDGYHIGYQRVVESLNGNGKNVFLYWTEEPTSFIPTDFPAAPGLAAVSRGENVSTTIQHENGQILEQVANTKNGDVYSNTASVVFKVYKAKLCTNQFIVGATRYYPRTAPYRLAQQTTYKDGISTTTTYTYANAAAGHLAPIARNFYTNSDGKIHSTYYYYAHEMSNRSSAPPAYAELKARNMITIPLEQVEYVDGVQVKGTRTEYGFFNSSGNNVASLSSGVHPYPYKFWNYEMTWDASNMVSISGSDGWLLRGTINTYHPDAGTGKGYPKQFTQTNWSPETYEWKNGLITQRTYNNFVWKYRYYSGTRLMSGITNIDGQRDSFEYDKLTRLKKIWSRGGNVVTNYTYYYKGVSSTNNYVETMTNYTAVSGSTMTQKGVRQYFDGLGRVMQAIKRQHHSIKGPDGAAYGASDVIVNMEYDNQGRLIKTTRPYQGYSDGTYYAPPGGTQFTLTQYESSPLNRAISITPPNGYATTTTYGTNGSTITIPGGTSYSANTLLESKVTDPDNRVNYTYQDKRGRVVLVKKTNISNTSPAETYYTYDDKDRVAKVVPPGATLSNADLIYKYEYSFNDLVLKKKIPGAADVNMQYNNRDLLALTQDGNLAAQNKSMGITYDTYGRPLKTGFVTGFPGTPNSFAFVDTISRIFYDGEGGGITPNLSLTTYPQYRGKIRCTKVKVLGSASTFLNSTLRYDTYGRVLSTKGNNYLDTGNNNADSTTFTYDWMDTKLVDLRMHNPGSGAATGTQNIRHDHRYDHAGRLINYLFKLNNDELHIAEYNYDTYDQMVERNLHANFTAGAWGWLQSVDYTYNNMGWLSKINSNGHTGTALAFPTASCSPTLPNPGSTTRTLYPETNDLFYLELRYDQLFDNTAGGGNISGITGGTVQKAGNISQLAYRVRGRDRQAYNFSYDHLSRLTTATYYDVNGSNTATNTSRFNENLTYDIRGNISTLQRQGYYSSTCNYGQIDNLSYTYASNANRLTSISESAPMSQRSHGFNPGSGGTGYTYDANGNLNADTYKGISSITYNHLNLPSVITYSNGNTIEIVYDANGGKLRKIVKVGATVQYEQDYLGGLEYRKVGSNAKRLEAVYHAEGRYYNLNVEMNNTLSIRYEYSLRDHLGNTRLTFTDKNANGIVDITNTPSTNDILQENHYYPFGANYEGPWLMNDAARDTKYQFNGKEMNDDFGLNWMDYGARWYDAAIGRFTGVDPISEKFPHVTTYNYAENEPIANIDLWGLQQFYAADGALLGQIGDNTDARLVENDDDIETVRKYIRWANTAKSDKARNYNIGIAMKASQDVGMSGEELNLRATLSTIKQAEAGRSNEPLDYNSWNNGANFTEDSYADNPEAYSTHPGEKPGIGGTAAGAYQFLERFYSESDFSPESQDRAAVKLMTSKGYKAATKGDMADFIDNSKSRWTSLKHWSVNQLQAKFQQYRAKELKGKTNIATPSNRGLLK</sequence>
<name>F4L403_HALH1</name>
<dbReference type="Gene3D" id="1.10.530.10">
    <property type="match status" value="1"/>
</dbReference>
<reference evidence="2 3" key="1">
    <citation type="journal article" date="2011" name="Stand. Genomic Sci.">
        <title>Complete genome sequence of Haliscomenobacter hydrossis type strain (O).</title>
        <authorList>
            <consortium name="US DOE Joint Genome Institute (JGI-PGF)"/>
            <person name="Daligault H."/>
            <person name="Lapidus A."/>
            <person name="Zeytun A."/>
            <person name="Nolan M."/>
            <person name="Lucas S."/>
            <person name="Del Rio T.G."/>
            <person name="Tice H."/>
            <person name="Cheng J.F."/>
            <person name="Tapia R."/>
            <person name="Han C."/>
            <person name="Goodwin L."/>
            <person name="Pitluck S."/>
            <person name="Liolios K."/>
            <person name="Pagani I."/>
            <person name="Ivanova N."/>
            <person name="Huntemann M."/>
            <person name="Mavromatis K."/>
            <person name="Mikhailova N."/>
            <person name="Pati A."/>
            <person name="Chen A."/>
            <person name="Palaniappan K."/>
            <person name="Land M."/>
            <person name="Hauser L."/>
            <person name="Brambilla E.M."/>
            <person name="Rohde M."/>
            <person name="Verbarg S."/>
            <person name="Goker M."/>
            <person name="Bristow J."/>
            <person name="Eisen J.A."/>
            <person name="Markowitz V."/>
            <person name="Hugenholtz P."/>
            <person name="Kyrpides N.C."/>
            <person name="Klenk H.P."/>
            <person name="Woyke T."/>
        </authorList>
    </citation>
    <scope>NUCLEOTIDE SEQUENCE [LARGE SCALE GENOMIC DNA]</scope>
    <source>
        <strain evidence="3">ATCC 27775 / DSM 1100 / LMG 10767 / O</strain>
    </source>
</reference>
<keyword evidence="3" id="KW-1185">Reference proteome</keyword>
<dbReference type="PANTHER" id="PTHR32305:SF15">
    <property type="entry name" value="PROTEIN RHSA-RELATED"/>
    <property type="match status" value="1"/>
</dbReference>
<dbReference type="SUPFAM" id="SSF53955">
    <property type="entry name" value="Lysozyme-like"/>
    <property type="match status" value="1"/>
</dbReference>
<dbReference type="RefSeq" id="WP_013764273.1">
    <property type="nucleotide sequence ID" value="NC_015510.1"/>
</dbReference>
<dbReference type="InterPro" id="IPR045619">
    <property type="entry name" value="DUF6443"/>
</dbReference>
<feature type="domain" description="DUF6443" evidence="1">
    <location>
        <begin position="1078"/>
        <end position="1187"/>
    </location>
</feature>
<reference key="2">
    <citation type="submission" date="2011-04" db="EMBL/GenBank/DDBJ databases">
        <title>Complete sequence of chromosome of Haliscomenobacter hydrossis DSM 1100.</title>
        <authorList>
            <consortium name="US DOE Joint Genome Institute (JGI-PGF)"/>
            <person name="Lucas S."/>
            <person name="Han J."/>
            <person name="Lapidus A."/>
            <person name="Bruce D."/>
            <person name="Goodwin L."/>
            <person name="Pitluck S."/>
            <person name="Peters L."/>
            <person name="Kyrpides N."/>
            <person name="Mavromatis K."/>
            <person name="Ivanova N."/>
            <person name="Ovchinnikova G."/>
            <person name="Pagani I."/>
            <person name="Daligault H."/>
            <person name="Detter J.C."/>
            <person name="Han C."/>
            <person name="Land M."/>
            <person name="Hauser L."/>
            <person name="Markowitz V."/>
            <person name="Cheng J.-F."/>
            <person name="Hugenholtz P."/>
            <person name="Woyke T."/>
            <person name="Wu D."/>
            <person name="Verbarg S."/>
            <person name="Frueling A."/>
            <person name="Brambilla E."/>
            <person name="Klenk H.-P."/>
            <person name="Eisen J.A."/>
        </authorList>
    </citation>
    <scope>NUCLEOTIDE SEQUENCE</scope>
    <source>
        <strain>DSM 1100</strain>
    </source>
</reference>
<dbReference type="eggNOG" id="COG4678">
    <property type="taxonomic scope" value="Bacteria"/>
</dbReference>